<evidence type="ECO:0008006" key="4">
    <source>
        <dbReference type="Google" id="ProtNLM"/>
    </source>
</evidence>
<accession>A0A4U8YU23</accession>
<feature type="compositionally biased region" description="Pro residues" evidence="1">
    <location>
        <begin position="137"/>
        <end position="150"/>
    </location>
</feature>
<keyword evidence="3" id="KW-1185">Reference proteome</keyword>
<feature type="compositionally biased region" description="Basic and acidic residues" evidence="1">
    <location>
        <begin position="113"/>
        <end position="129"/>
    </location>
</feature>
<evidence type="ECO:0000256" key="1">
    <source>
        <dbReference type="SAM" id="MobiDB-lite"/>
    </source>
</evidence>
<reference evidence="2 3" key="1">
    <citation type="submission" date="2019-03" db="EMBL/GenBank/DDBJ databases">
        <authorList>
            <person name="Nijsse B."/>
        </authorList>
    </citation>
    <scope>NUCLEOTIDE SEQUENCE [LARGE SCALE GENOMIC DNA]</scope>
    <source>
        <strain evidence="2">Desulfoluna butyratoxydans MSL71</strain>
    </source>
</reference>
<gene>
    <name evidence="2" type="ORF">MSL71_30390</name>
</gene>
<evidence type="ECO:0000313" key="3">
    <source>
        <dbReference type="Proteomes" id="UP000507962"/>
    </source>
</evidence>
<dbReference type="RefSeq" id="WP_180141844.1">
    <property type="nucleotide sequence ID" value="NZ_CAADHO010000005.1"/>
</dbReference>
<dbReference type="Proteomes" id="UP000507962">
    <property type="component" value="Unassembled WGS sequence"/>
</dbReference>
<proteinExistence type="predicted"/>
<feature type="region of interest" description="Disordered" evidence="1">
    <location>
        <begin position="113"/>
        <end position="150"/>
    </location>
</feature>
<name>A0A4U8YU23_9BACT</name>
<dbReference type="EMBL" id="CAADHO010000005">
    <property type="protein sequence ID" value="VFQ45382.1"/>
    <property type="molecule type" value="Genomic_DNA"/>
</dbReference>
<sequence>MSDENAFKFTHQDFGSFKKNYSSFLKNYTSSLSEMVKMNNQFLEDKTKEIDKLMKINNVIFSQPDGSDAEGDEGGPGASQVNAFMKMSSQTSEQVNEQFKHADAMLKNATKQLEELTQKSNEMLKKMHPEFQANPAPEAPAPSDDPAPES</sequence>
<organism evidence="2 3">
    <name type="scientific">Desulfoluna butyratoxydans</name>
    <dbReference type="NCBI Taxonomy" id="231438"/>
    <lineage>
        <taxon>Bacteria</taxon>
        <taxon>Pseudomonadati</taxon>
        <taxon>Thermodesulfobacteriota</taxon>
        <taxon>Desulfobacteria</taxon>
        <taxon>Desulfobacterales</taxon>
        <taxon>Desulfolunaceae</taxon>
        <taxon>Desulfoluna</taxon>
    </lineage>
</organism>
<dbReference type="AlphaFoldDB" id="A0A4U8YU23"/>
<evidence type="ECO:0000313" key="2">
    <source>
        <dbReference type="EMBL" id="VFQ45382.1"/>
    </source>
</evidence>
<protein>
    <recommendedName>
        <fullName evidence="4">Phasin</fullName>
    </recommendedName>
</protein>